<dbReference type="SUPFAM" id="SSF49464">
    <property type="entry name" value="Carboxypeptidase regulatory domain-like"/>
    <property type="match status" value="1"/>
</dbReference>
<evidence type="ECO:0000256" key="2">
    <source>
        <dbReference type="ARBA" id="ARBA00022448"/>
    </source>
</evidence>
<accession>A0ABW0IBM5</accession>
<reference evidence="10" key="1">
    <citation type="journal article" date="2019" name="Int. J. Syst. Evol. Microbiol.">
        <title>The Global Catalogue of Microorganisms (GCM) 10K type strain sequencing project: providing services to taxonomists for standard genome sequencing and annotation.</title>
        <authorList>
            <consortium name="The Broad Institute Genomics Platform"/>
            <consortium name="The Broad Institute Genome Sequencing Center for Infectious Disease"/>
            <person name="Wu L."/>
            <person name="Ma J."/>
        </authorList>
    </citation>
    <scope>NUCLEOTIDE SEQUENCE [LARGE SCALE GENOMIC DNA]</scope>
    <source>
        <strain evidence="10">CCUG 55250</strain>
    </source>
</reference>
<dbReference type="InterPro" id="IPR023997">
    <property type="entry name" value="TonB-dep_OMP_SusC/RagA_CS"/>
</dbReference>
<sequence>MRTLQFLHPIKNGIILLPFCLFPLLSPGQTISFARNSKTVVRQEPDKQPKYRQLSEVLKELEDHYQVAFVHSSGLTTGKVVGVETSLYKYKLEGTLQRLLAPLGLKFSKIGDRSYVIFVNKIKPAPLDKPVEETVPVRKPVENPSSFLTEPANSPESPPVSIAFTVSGRVNDEAGNVLPGATVLLKGSTNVGTATNADGRFVLTLPDGMGILVVSSIGYTPKEVPVNNRATIDINLVPDVKLLNEIVVVGYGTQQKKDLTGAIASVNSKQIQEVVATNAVQAIQGRVPGVTISQNNWNPGAEATVRVRGTRSFRASNDPLYVIDGIPIARGLNEINPSDIESMEVLKDASATAIYGSRGANGVILITTKRGKSGKTSVNYDGYAGIQQPLRQLDIMNGGQYAEFVREAYRNRTAAPYASPTPTQAEDKKLVIFTQDPYVLESVMMGYDDQGNYNPNNVRSFNWVDAVMRQGSIQNHQLSVSGGTEKTKALFSGSYFGNKGLLKNQDYNRYSIRLNLDHSLSQNVKIGASSVVSSVLENAGSNLYGTARQQNPLATPYASDGSLLLNPGNDNLAVNPLLDIEGIINEHRRNRVITSLFLEAKIVDGLRYRANFGYDYRTARDGRYQNVRSSPRNGSSSWAEYGGNNAKGFTLENLLFYDRSFGDKHKVSVTALQSIQTDRFEENLATVEGLPYDYQKFYNIGSATTGLGVRSNLTEWKMLSWMGRLNYSFAGKYLLTVSGRSDGSSVLAAGRKYAFFPSAAFAWRISDEPFMKTVSYVDDLKLRIGYGRTGNSSISPYQTQGSLTLLRYAWDEKVALGYVPSGIPNSRLSWETTGQINLGLDFSLFKGRVSGSIDMYRQDTKDLLMDRQLPIVSGFGNILENIGQTRNKGLEIGVSSINLDNKRGFTWSTDVVFSRNREEIVQLYGGAQSDIGNTWFIGQPISVYYDHQFEGIWQNSDSDKAEMAKFNANGHNYTPGLIRLKDQNGDYKINAEDRIILGNNRPKWTGSLSNNLSYKNFDLAFQWYASWGAMAFFDKALRLEGRWNTVNVNYWTPTNGSNEYPKSSTNWETPPDVGTLYYQDGSFLRLKFLTIGYNLPKELVNRLKLNKVRVYFSAQNPYLYTKFDGLDPEGAQGFAAPSPKTFMGGLSIGL</sequence>
<comment type="caution">
    <text evidence="9">The sequence shown here is derived from an EMBL/GenBank/DDBJ whole genome shotgun (WGS) entry which is preliminary data.</text>
</comment>
<evidence type="ECO:0000313" key="9">
    <source>
        <dbReference type="EMBL" id="MFC5408727.1"/>
    </source>
</evidence>
<protein>
    <submittedName>
        <fullName evidence="9">SusC/RagA family TonB-linked outer membrane protein</fullName>
    </submittedName>
</protein>
<gene>
    <name evidence="9" type="ORF">ACFPMF_05380</name>
</gene>
<dbReference type="InterPro" id="IPR008969">
    <property type="entry name" value="CarboxyPept-like_regulatory"/>
</dbReference>
<keyword evidence="4 7" id="KW-0812">Transmembrane</keyword>
<dbReference type="RefSeq" id="WP_379841882.1">
    <property type="nucleotide sequence ID" value="NZ_JBHSMA010000001.1"/>
</dbReference>
<dbReference type="NCBIfam" id="TIGR04057">
    <property type="entry name" value="SusC_RagA_signa"/>
    <property type="match status" value="1"/>
</dbReference>
<keyword evidence="2 7" id="KW-0813">Transport</keyword>
<dbReference type="Gene3D" id="2.40.170.20">
    <property type="entry name" value="TonB-dependent receptor, beta-barrel domain"/>
    <property type="match status" value="1"/>
</dbReference>
<feature type="domain" description="TonB-dependent receptor plug" evidence="8">
    <location>
        <begin position="256"/>
        <end position="363"/>
    </location>
</feature>
<dbReference type="Pfam" id="PF13715">
    <property type="entry name" value="CarbopepD_reg_2"/>
    <property type="match status" value="1"/>
</dbReference>
<dbReference type="EMBL" id="JBHSMA010000001">
    <property type="protein sequence ID" value="MFC5408727.1"/>
    <property type="molecule type" value="Genomic_DNA"/>
</dbReference>
<dbReference type="InterPro" id="IPR036942">
    <property type="entry name" value="Beta-barrel_TonB_sf"/>
</dbReference>
<evidence type="ECO:0000256" key="7">
    <source>
        <dbReference type="PROSITE-ProRule" id="PRU01360"/>
    </source>
</evidence>
<dbReference type="InterPro" id="IPR039426">
    <property type="entry name" value="TonB-dep_rcpt-like"/>
</dbReference>
<dbReference type="Proteomes" id="UP001596106">
    <property type="component" value="Unassembled WGS sequence"/>
</dbReference>
<organism evidence="9 10">
    <name type="scientific">Larkinella bovis</name>
    <dbReference type="NCBI Taxonomy" id="683041"/>
    <lineage>
        <taxon>Bacteria</taxon>
        <taxon>Pseudomonadati</taxon>
        <taxon>Bacteroidota</taxon>
        <taxon>Cytophagia</taxon>
        <taxon>Cytophagales</taxon>
        <taxon>Spirosomataceae</taxon>
        <taxon>Larkinella</taxon>
    </lineage>
</organism>
<evidence type="ECO:0000256" key="6">
    <source>
        <dbReference type="ARBA" id="ARBA00023237"/>
    </source>
</evidence>
<dbReference type="Gene3D" id="2.170.130.10">
    <property type="entry name" value="TonB-dependent receptor, plug domain"/>
    <property type="match status" value="1"/>
</dbReference>
<dbReference type="InterPro" id="IPR012910">
    <property type="entry name" value="Plug_dom"/>
</dbReference>
<keyword evidence="10" id="KW-1185">Reference proteome</keyword>
<evidence type="ECO:0000313" key="10">
    <source>
        <dbReference type="Proteomes" id="UP001596106"/>
    </source>
</evidence>
<evidence type="ECO:0000256" key="1">
    <source>
        <dbReference type="ARBA" id="ARBA00004571"/>
    </source>
</evidence>
<comment type="subcellular location">
    <subcellularLocation>
        <location evidence="1 7">Cell outer membrane</location>
        <topology evidence="1 7">Multi-pass membrane protein</topology>
    </subcellularLocation>
</comment>
<keyword evidence="3 7" id="KW-1134">Transmembrane beta strand</keyword>
<comment type="similarity">
    <text evidence="7">Belongs to the TonB-dependent receptor family.</text>
</comment>
<dbReference type="SUPFAM" id="SSF56935">
    <property type="entry name" value="Porins"/>
    <property type="match status" value="1"/>
</dbReference>
<keyword evidence="5 7" id="KW-0472">Membrane</keyword>
<keyword evidence="6 7" id="KW-0998">Cell outer membrane</keyword>
<evidence type="ECO:0000259" key="8">
    <source>
        <dbReference type="Pfam" id="PF07715"/>
    </source>
</evidence>
<dbReference type="InterPro" id="IPR037066">
    <property type="entry name" value="Plug_dom_sf"/>
</dbReference>
<dbReference type="Gene3D" id="2.60.40.1120">
    <property type="entry name" value="Carboxypeptidase-like, regulatory domain"/>
    <property type="match status" value="1"/>
</dbReference>
<dbReference type="NCBIfam" id="TIGR04056">
    <property type="entry name" value="OMP_RagA_SusC"/>
    <property type="match status" value="1"/>
</dbReference>
<evidence type="ECO:0000256" key="3">
    <source>
        <dbReference type="ARBA" id="ARBA00022452"/>
    </source>
</evidence>
<dbReference type="InterPro" id="IPR023996">
    <property type="entry name" value="TonB-dep_OMP_SusC/RagA"/>
</dbReference>
<dbReference type="PROSITE" id="PS52016">
    <property type="entry name" value="TONB_DEPENDENT_REC_3"/>
    <property type="match status" value="1"/>
</dbReference>
<evidence type="ECO:0000256" key="4">
    <source>
        <dbReference type="ARBA" id="ARBA00022692"/>
    </source>
</evidence>
<evidence type="ECO:0000256" key="5">
    <source>
        <dbReference type="ARBA" id="ARBA00023136"/>
    </source>
</evidence>
<name>A0ABW0IBM5_9BACT</name>
<dbReference type="Pfam" id="PF07715">
    <property type="entry name" value="Plug"/>
    <property type="match status" value="1"/>
</dbReference>
<proteinExistence type="inferred from homology"/>